<proteinExistence type="predicted"/>
<accession>A0ACD4PGJ9</accession>
<dbReference type="Proteomes" id="UP001163982">
    <property type="component" value="Chromosome"/>
</dbReference>
<sequence length="92" mass="10346">MNTAFLLMAQYNGQAIIPIDLVCKDYFDITPTKLKAKVARGEINLPLVWMEPSQKGARGVHLTDLAAYIDNQREKAKAEQDKLMGRGLRRVS</sequence>
<gene>
    <name evidence="1" type="ORF">OZ911_08250</name>
</gene>
<name>A0ACD4PGJ9_9PSED</name>
<evidence type="ECO:0000313" key="2">
    <source>
        <dbReference type="Proteomes" id="UP001163982"/>
    </source>
</evidence>
<evidence type="ECO:0000313" key="1">
    <source>
        <dbReference type="EMBL" id="WAP66560.1"/>
    </source>
</evidence>
<dbReference type="EMBL" id="CP114035">
    <property type="protein sequence ID" value="WAP66560.1"/>
    <property type="molecule type" value="Genomic_DNA"/>
</dbReference>
<reference evidence="1" key="1">
    <citation type="journal article" date="2024" name="Int. J. Syst. Evol. Microbiol.">
        <title>Pseudomonas fortuita sp. nov., isolated from the endosphere of a wild yam.</title>
        <authorList>
            <person name="Carlier A."/>
            <person name="Beaumel M."/>
            <person name="Moreau S."/>
            <person name="Acar T."/>
            <person name="Sana T.G."/>
            <person name="Cnockaert M."/>
            <person name="Vandamme P."/>
        </authorList>
    </citation>
    <scope>NUCLEOTIDE SEQUENCE</scope>
    <source>
        <strain evidence="1">GMI12077</strain>
    </source>
</reference>
<keyword evidence="2" id="KW-1185">Reference proteome</keyword>
<protein>
    <submittedName>
        <fullName evidence="1">Pyocin activator PrtN family protein</fullName>
    </submittedName>
</protein>
<organism evidence="1 2">
    <name type="scientific">Pseudomonas fortuita</name>
    <dbReference type="NCBI Taxonomy" id="3233375"/>
    <lineage>
        <taxon>Bacteria</taxon>
        <taxon>Pseudomonadati</taxon>
        <taxon>Pseudomonadota</taxon>
        <taxon>Gammaproteobacteria</taxon>
        <taxon>Pseudomonadales</taxon>
        <taxon>Pseudomonadaceae</taxon>
        <taxon>Pseudomonas</taxon>
    </lineage>
</organism>